<comment type="caution">
    <text evidence="15">The sequence shown here is derived from an EMBL/GenBank/DDBJ whole genome shotgun (WGS) entry which is preliminary data.</text>
</comment>
<feature type="domain" description="PpiC" evidence="14">
    <location>
        <begin position="537"/>
        <end position="651"/>
    </location>
</feature>
<evidence type="ECO:0000256" key="2">
    <source>
        <dbReference type="ARBA" id="ARBA00022475"/>
    </source>
</evidence>
<feature type="transmembrane region" description="Helical" evidence="13">
    <location>
        <begin position="12"/>
        <end position="32"/>
    </location>
</feature>
<sequence>MAIITKIREKSGVAVGLIAIGLILFMVGGDLLSPNSTLLGRNKQIVGVIGGDEIELREFTEIVDAIKANYPTPPNEQQLQGVRQMAWNELIYRVAYGQQMEDLGVTISQEELDDIISGNNIDPQFGQYFRDSTGQVSKENIQQYLSMLKQQGANSQQYQQFLNFEQQLKTSRSRVKYENLMSRTYYASDLEGKKEYEKQNDKVEIAYLNVPFYAVADSLVNVTDADAKAYYSSHEEEFKRDANRGIEFVSFKVEPSEVDKKNLEAEMKNLKRTFATTSNDTAFVDSHSEGATNLMTVNMTGVPTYMLSEDLQVGEIYGPYFAAGASRIYKITGTSEDTIYSARASHILFKNDQDDAAAKKEAYATLRKIQGGENFEELAKKTGDAAPTTKANGGDLNWFTEGRMVKEFDKAVFSARRTGLISRVIKTQFGYHIIKVTETKTKKMYDLAIVEKKLTPSDATINEAYRKASVFAAKTKGGRSDFEKIAEEEKIFIEQALTIAPTATYINSLRGNSVRQVIRWAYNEGSVNEVSEVFDLDDRFVVATILSAREEGVANFDAVKSEAKVQATKQAKAEYIKNKLAGAKGDLAAMAKSYGNGAKTDIVSDLSLNDVSIQGIGIAPKAIGTAFGLKEGEQSAPIVDENSVIIVKVRKANKALETADYTIYQRQVEGRYSRSANYKILEAVKDLSDVQDDRYKFF</sequence>
<dbReference type="SUPFAM" id="SSF54534">
    <property type="entry name" value="FKBP-like"/>
    <property type="match status" value="1"/>
</dbReference>
<evidence type="ECO:0000256" key="3">
    <source>
        <dbReference type="ARBA" id="ARBA00022519"/>
    </source>
</evidence>
<comment type="subcellular location">
    <subcellularLocation>
        <location evidence="1">Cell inner membrane</location>
        <topology evidence="1">Single-pass type II membrane protein</topology>
        <orientation evidence="1">Periplasmic side</orientation>
    </subcellularLocation>
</comment>
<dbReference type="EMBL" id="JABAIL010000005">
    <property type="protein sequence ID" value="NLR92855.1"/>
    <property type="molecule type" value="Genomic_DNA"/>
</dbReference>
<keyword evidence="3" id="KW-0997">Cell inner membrane</keyword>
<evidence type="ECO:0000256" key="4">
    <source>
        <dbReference type="ARBA" id="ARBA00022692"/>
    </source>
</evidence>
<dbReference type="InterPro" id="IPR000297">
    <property type="entry name" value="PPIase_PpiC"/>
</dbReference>
<dbReference type="RefSeq" id="WP_168883572.1">
    <property type="nucleotide sequence ID" value="NZ_JABAIL010000005.1"/>
</dbReference>
<evidence type="ECO:0000256" key="6">
    <source>
        <dbReference type="ARBA" id="ARBA00023136"/>
    </source>
</evidence>
<evidence type="ECO:0000256" key="7">
    <source>
        <dbReference type="ARBA" id="ARBA00023186"/>
    </source>
</evidence>
<dbReference type="InterPro" id="IPR046357">
    <property type="entry name" value="PPIase_dom_sf"/>
</dbReference>
<keyword evidence="16" id="KW-1185">Reference proteome</keyword>
<name>A0A7X8XX85_9BACT</name>
<dbReference type="GO" id="GO:0003755">
    <property type="term" value="F:peptidyl-prolyl cis-trans isomerase activity"/>
    <property type="evidence" value="ECO:0007669"/>
    <property type="project" value="UniProtKB-KW"/>
</dbReference>
<dbReference type="Pfam" id="PF13623">
    <property type="entry name" value="SurA_N_2"/>
    <property type="match status" value="1"/>
</dbReference>
<dbReference type="AlphaFoldDB" id="A0A7X8XX85"/>
<keyword evidence="5 13" id="KW-1133">Transmembrane helix</keyword>
<accession>A0A7X8XX85</accession>
<dbReference type="InterPro" id="IPR027304">
    <property type="entry name" value="Trigger_fact/SurA_dom_sf"/>
</dbReference>
<organism evidence="15 16">
    <name type="scientific">Flammeovirga agarivorans</name>
    <dbReference type="NCBI Taxonomy" id="2726742"/>
    <lineage>
        <taxon>Bacteria</taxon>
        <taxon>Pseudomonadati</taxon>
        <taxon>Bacteroidota</taxon>
        <taxon>Cytophagia</taxon>
        <taxon>Cytophagales</taxon>
        <taxon>Flammeovirgaceae</taxon>
        <taxon>Flammeovirga</taxon>
    </lineage>
</organism>
<evidence type="ECO:0000256" key="13">
    <source>
        <dbReference type="SAM" id="Phobius"/>
    </source>
</evidence>
<evidence type="ECO:0000256" key="10">
    <source>
        <dbReference type="ARBA" id="ARBA00042775"/>
    </source>
</evidence>
<feature type="coiled-coil region" evidence="12">
    <location>
        <begin position="253"/>
        <end position="280"/>
    </location>
</feature>
<evidence type="ECO:0000256" key="8">
    <source>
        <dbReference type="ARBA" id="ARBA00038408"/>
    </source>
</evidence>
<dbReference type="Gene3D" id="3.10.50.40">
    <property type="match status" value="1"/>
</dbReference>
<gene>
    <name evidence="15" type="ORF">HGP29_16705</name>
</gene>
<dbReference type="SUPFAM" id="SSF109998">
    <property type="entry name" value="Triger factor/SurA peptide-binding domain-like"/>
    <property type="match status" value="1"/>
</dbReference>
<dbReference type="PROSITE" id="PS50198">
    <property type="entry name" value="PPIC_PPIASE_2"/>
    <property type="match status" value="2"/>
</dbReference>
<dbReference type="PANTHER" id="PTHR47529:SF1">
    <property type="entry name" value="PERIPLASMIC CHAPERONE PPID"/>
    <property type="match status" value="1"/>
</dbReference>
<comment type="similarity">
    <text evidence="8">Belongs to the PpiD chaperone family.</text>
</comment>
<reference evidence="15 16" key="1">
    <citation type="submission" date="2020-04" db="EMBL/GenBank/DDBJ databases">
        <title>Flammeovirga sp. SR4, a novel species isolated from seawater.</title>
        <authorList>
            <person name="Wang X."/>
        </authorList>
    </citation>
    <scope>NUCLEOTIDE SEQUENCE [LARGE SCALE GENOMIC DNA]</scope>
    <source>
        <strain evidence="15 16">SR4</strain>
    </source>
</reference>
<dbReference type="InterPro" id="IPR052029">
    <property type="entry name" value="PpiD_chaperone"/>
</dbReference>
<dbReference type="PANTHER" id="PTHR47529">
    <property type="entry name" value="PEPTIDYL-PROLYL CIS-TRANS ISOMERASE D"/>
    <property type="match status" value="1"/>
</dbReference>
<protein>
    <recommendedName>
        <fullName evidence="9">Periplasmic chaperone PpiD</fullName>
    </recommendedName>
    <alternativeName>
        <fullName evidence="10">Periplasmic folding chaperone</fullName>
    </alternativeName>
</protein>
<evidence type="ECO:0000259" key="14">
    <source>
        <dbReference type="PROSITE" id="PS50198"/>
    </source>
</evidence>
<dbReference type="Pfam" id="PF13616">
    <property type="entry name" value="Rotamase_3"/>
    <property type="match status" value="1"/>
</dbReference>
<keyword evidence="12" id="KW-0175">Coiled coil</keyword>
<evidence type="ECO:0000256" key="5">
    <source>
        <dbReference type="ARBA" id="ARBA00022989"/>
    </source>
</evidence>
<keyword evidence="6 13" id="KW-0472">Membrane</keyword>
<proteinExistence type="inferred from homology"/>
<feature type="domain" description="PpiC" evidence="14">
    <location>
        <begin position="339"/>
        <end position="438"/>
    </location>
</feature>
<keyword evidence="7" id="KW-0143">Chaperone</keyword>
<evidence type="ECO:0000256" key="12">
    <source>
        <dbReference type="SAM" id="Coils"/>
    </source>
</evidence>
<evidence type="ECO:0000313" key="16">
    <source>
        <dbReference type="Proteomes" id="UP000585050"/>
    </source>
</evidence>
<keyword evidence="11" id="KW-0413">Isomerase</keyword>
<dbReference type="GO" id="GO:0005886">
    <property type="term" value="C:plasma membrane"/>
    <property type="evidence" value="ECO:0007669"/>
    <property type="project" value="UniProtKB-SubCell"/>
</dbReference>
<evidence type="ECO:0000256" key="11">
    <source>
        <dbReference type="PROSITE-ProRule" id="PRU00278"/>
    </source>
</evidence>
<evidence type="ECO:0000256" key="1">
    <source>
        <dbReference type="ARBA" id="ARBA00004382"/>
    </source>
</evidence>
<dbReference type="Proteomes" id="UP000585050">
    <property type="component" value="Unassembled WGS sequence"/>
</dbReference>
<evidence type="ECO:0000313" key="15">
    <source>
        <dbReference type="EMBL" id="NLR92855.1"/>
    </source>
</evidence>
<evidence type="ECO:0000256" key="9">
    <source>
        <dbReference type="ARBA" id="ARBA00040743"/>
    </source>
</evidence>
<keyword evidence="11" id="KW-0697">Rotamase</keyword>
<keyword evidence="4 13" id="KW-0812">Transmembrane</keyword>
<keyword evidence="2" id="KW-1003">Cell membrane</keyword>